<dbReference type="Proteomes" id="UP000593567">
    <property type="component" value="Unassembled WGS sequence"/>
</dbReference>
<feature type="domain" description="Dynein heavy chain region D6 P-loop" evidence="1">
    <location>
        <begin position="187"/>
        <end position="230"/>
    </location>
</feature>
<accession>A0A7J7JPT9</accession>
<dbReference type="Gene3D" id="1.10.8.1220">
    <property type="match status" value="1"/>
</dbReference>
<evidence type="ECO:0000313" key="2">
    <source>
        <dbReference type="EMBL" id="KAF6028359.1"/>
    </source>
</evidence>
<dbReference type="PANTHER" id="PTHR22878:SF66">
    <property type="entry name" value="DYNEIN AXONEMAL HEAVY CHAIN 7"/>
    <property type="match status" value="1"/>
</dbReference>
<sequence>MSIENAEKSEDVAVRLKHLENHFTYSLYCNVCRSLFEKDKLLFSFTLCINLLKHKKEIDDEEWRFLLTGGIGLDNPHSNPTTWLPIKSWDELCRLDDLPSFKDIRKKFLSYKDQWKNIYDSKDPSSEKLPGEFEDRMSSFQRMLVLRCLRPDKIIPAVQAFVSSKLGQKYIEPPPFDLPKAFNDSNSVAPLLFVLSPGADPTAALLKFAEDMGFGGAKLDSLSLGQGQDQLRSYDRQRYQGRDMGSSTELSSCS</sequence>
<protein>
    <submittedName>
        <fullName evidence="2">DNAH7</fullName>
    </submittedName>
</protein>
<dbReference type="InterPro" id="IPR004273">
    <property type="entry name" value="Dynein_heavy_D6_P-loop"/>
</dbReference>
<keyword evidence="3" id="KW-1185">Reference proteome</keyword>
<dbReference type="GO" id="GO:0051959">
    <property type="term" value="F:dynein light intermediate chain binding"/>
    <property type="evidence" value="ECO:0007669"/>
    <property type="project" value="InterPro"/>
</dbReference>
<dbReference type="Gene3D" id="3.40.50.300">
    <property type="entry name" value="P-loop containing nucleotide triphosphate hydrolases"/>
    <property type="match status" value="1"/>
</dbReference>
<dbReference type="PANTHER" id="PTHR22878">
    <property type="entry name" value="DYNEIN HEAVY CHAIN 6, AXONEMAL-LIKE-RELATED"/>
    <property type="match status" value="1"/>
</dbReference>
<gene>
    <name evidence="2" type="ORF">EB796_013335</name>
</gene>
<dbReference type="GO" id="GO:0045505">
    <property type="term" value="F:dynein intermediate chain binding"/>
    <property type="evidence" value="ECO:0007669"/>
    <property type="project" value="InterPro"/>
</dbReference>
<evidence type="ECO:0000259" key="1">
    <source>
        <dbReference type="Pfam" id="PF03028"/>
    </source>
</evidence>
<dbReference type="InterPro" id="IPR027417">
    <property type="entry name" value="P-loop_NTPase"/>
</dbReference>
<dbReference type="Pfam" id="PF03028">
    <property type="entry name" value="Dynein_heavy"/>
    <property type="match status" value="1"/>
</dbReference>
<proteinExistence type="predicted"/>
<dbReference type="InterPro" id="IPR026983">
    <property type="entry name" value="DHC"/>
</dbReference>
<organism evidence="2 3">
    <name type="scientific">Bugula neritina</name>
    <name type="common">Brown bryozoan</name>
    <name type="synonym">Sertularia neritina</name>
    <dbReference type="NCBI Taxonomy" id="10212"/>
    <lineage>
        <taxon>Eukaryota</taxon>
        <taxon>Metazoa</taxon>
        <taxon>Spiralia</taxon>
        <taxon>Lophotrochozoa</taxon>
        <taxon>Bryozoa</taxon>
        <taxon>Gymnolaemata</taxon>
        <taxon>Cheilostomatida</taxon>
        <taxon>Flustrina</taxon>
        <taxon>Buguloidea</taxon>
        <taxon>Bugulidae</taxon>
        <taxon>Bugula</taxon>
    </lineage>
</organism>
<dbReference type="AlphaFoldDB" id="A0A7J7JPT9"/>
<dbReference type="GO" id="GO:0007018">
    <property type="term" value="P:microtubule-based movement"/>
    <property type="evidence" value="ECO:0007669"/>
    <property type="project" value="InterPro"/>
</dbReference>
<evidence type="ECO:0000313" key="3">
    <source>
        <dbReference type="Proteomes" id="UP000593567"/>
    </source>
</evidence>
<dbReference type="EMBL" id="VXIV02001958">
    <property type="protein sequence ID" value="KAF6028359.1"/>
    <property type="molecule type" value="Genomic_DNA"/>
</dbReference>
<dbReference type="GO" id="GO:0030286">
    <property type="term" value="C:dynein complex"/>
    <property type="evidence" value="ECO:0007669"/>
    <property type="project" value="InterPro"/>
</dbReference>
<comment type="caution">
    <text evidence="2">The sequence shown here is derived from an EMBL/GenBank/DDBJ whole genome shotgun (WGS) entry which is preliminary data.</text>
</comment>
<dbReference type="OrthoDB" id="6278762at2759"/>
<reference evidence="2" key="1">
    <citation type="submission" date="2020-06" db="EMBL/GenBank/DDBJ databases">
        <title>Draft genome of Bugula neritina, a colonial animal packing powerful symbionts and potential medicines.</title>
        <authorList>
            <person name="Rayko M."/>
        </authorList>
    </citation>
    <scope>NUCLEOTIDE SEQUENCE [LARGE SCALE GENOMIC DNA]</scope>
    <source>
        <strain evidence="2">Kwan_BN1</strain>
    </source>
</reference>
<name>A0A7J7JPT9_BUGNE</name>
<dbReference type="GO" id="GO:0008569">
    <property type="term" value="F:minus-end-directed microtubule motor activity"/>
    <property type="evidence" value="ECO:0007669"/>
    <property type="project" value="InterPro"/>
</dbReference>